<accession>A0ABS2PCA0</accession>
<comment type="caution">
    <text evidence="2">The sequence shown here is derived from an EMBL/GenBank/DDBJ whole genome shotgun (WGS) entry which is preliminary data.</text>
</comment>
<proteinExistence type="predicted"/>
<name>A0ABS2PCA0_9BACL</name>
<evidence type="ECO:0000313" key="2">
    <source>
        <dbReference type="EMBL" id="MBM7632927.1"/>
    </source>
</evidence>
<dbReference type="Gene3D" id="1.20.120.450">
    <property type="entry name" value="dinb family like domain"/>
    <property type="match status" value="1"/>
</dbReference>
<evidence type="ECO:0000259" key="1">
    <source>
        <dbReference type="Pfam" id="PF12867"/>
    </source>
</evidence>
<gene>
    <name evidence="2" type="ORF">JOD17_002021</name>
</gene>
<dbReference type="InterPro" id="IPR024775">
    <property type="entry name" value="DinB-like"/>
</dbReference>
<evidence type="ECO:0000313" key="3">
    <source>
        <dbReference type="Proteomes" id="UP000741863"/>
    </source>
</evidence>
<dbReference type="SUPFAM" id="SSF109854">
    <property type="entry name" value="DinB/YfiT-like putative metalloenzymes"/>
    <property type="match status" value="1"/>
</dbReference>
<dbReference type="Proteomes" id="UP000741863">
    <property type="component" value="Unassembled WGS sequence"/>
</dbReference>
<dbReference type="RefSeq" id="WP_204697403.1">
    <property type="nucleotide sequence ID" value="NZ_JAFBEC010000005.1"/>
</dbReference>
<organism evidence="2 3">
    <name type="scientific">Geomicrobium sediminis</name>
    <dbReference type="NCBI Taxonomy" id="1347788"/>
    <lineage>
        <taxon>Bacteria</taxon>
        <taxon>Bacillati</taxon>
        <taxon>Bacillota</taxon>
        <taxon>Bacilli</taxon>
        <taxon>Bacillales</taxon>
        <taxon>Geomicrobium</taxon>
    </lineage>
</organism>
<dbReference type="Pfam" id="PF12867">
    <property type="entry name" value="DinB_2"/>
    <property type="match status" value="1"/>
</dbReference>
<keyword evidence="3" id="KW-1185">Reference proteome</keyword>
<reference evidence="2 3" key="1">
    <citation type="submission" date="2021-01" db="EMBL/GenBank/DDBJ databases">
        <title>Genomic Encyclopedia of Type Strains, Phase IV (KMG-IV): sequencing the most valuable type-strain genomes for metagenomic binning, comparative biology and taxonomic classification.</title>
        <authorList>
            <person name="Goeker M."/>
        </authorList>
    </citation>
    <scope>NUCLEOTIDE SEQUENCE [LARGE SCALE GENOMIC DNA]</scope>
    <source>
        <strain evidence="2 3">DSM 25540</strain>
    </source>
</reference>
<feature type="domain" description="DinB-like" evidence="1">
    <location>
        <begin position="16"/>
        <end position="143"/>
    </location>
</feature>
<sequence>MKKPFESFTQTIVEIERLQEVPEQDLVDPIEEGKWSIREIVAHLNVWDEQCLHNWLPDMKEGAVLEAFPEVEQFNKEQLQVREELGVKEIITAFTTDRRKLVHQLSTVDPEVRFTIGEGKREFSAESFAKMFAIHDQHHLEQIHTKLNEQ</sequence>
<dbReference type="InterPro" id="IPR034660">
    <property type="entry name" value="DinB/YfiT-like"/>
</dbReference>
<protein>
    <recommendedName>
        <fullName evidence="1">DinB-like domain-containing protein</fullName>
    </recommendedName>
</protein>
<dbReference type="EMBL" id="JAFBEC010000005">
    <property type="protein sequence ID" value="MBM7632927.1"/>
    <property type="molecule type" value="Genomic_DNA"/>
</dbReference>